<dbReference type="GeneID" id="7828501"/>
<dbReference type="RefSeq" id="XP_001017059.3">
    <property type="nucleotide sequence ID" value="XM_001017059.3"/>
</dbReference>
<evidence type="ECO:0000313" key="2">
    <source>
        <dbReference type="Proteomes" id="UP000009168"/>
    </source>
</evidence>
<dbReference type="AlphaFoldDB" id="Q23JV6"/>
<dbReference type="InParanoid" id="Q23JV6"/>
<keyword evidence="2" id="KW-1185">Reference proteome</keyword>
<evidence type="ECO:0000313" key="1">
    <source>
        <dbReference type="EMBL" id="EAR96814.3"/>
    </source>
</evidence>
<dbReference type="KEGG" id="tet:TTHERM_01537660"/>
<dbReference type="EMBL" id="GG662680">
    <property type="protein sequence ID" value="EAR96814.3"/>
    <property type="molecule type" value="Genomic_DNA"/>
</dbReference>
<accession>Q23JV6</accession>
<sequence length="852" mass="95399">MRYGYCVIDAIKYDLIDFCKSDYEPVCISQDRKSCIKVQKSDHIVAILHSGNVCIGQNEFTSNFNSPQKLKFIKQGFCQDLYGRIKLGQVKQNTSVLSLCNYLEGGQFRNCRQKTSCYLVGKNKCLDLNQVDGITSLGVCVFQNQFYLHKVYCNESLCQIKNSQDQYACINYQNSDIVGKTGDNQCIYQGQYFPKETLISCKQQYCIFEEDQNKSCQKIDGTNNPQIYGVSQEGFCLIQIRKKKYPFILQLNTCLSQQCYYGNSCVNLSQQYPAKLNDNTCAQLNTQNSVQCYTLYPACLSPNSICLQVSSSNSNSVGLRTNGMCAVANQYYSDLQSCSQGYCIKQSSGTKGCFLFDGSDSAIGIDNNGNCTDSNTIASSCFNSQNICKDLQTSKCTRINSNSAFNNICILNGSCYKMSKQQYVGRDIYYQCLQNQQTSTNTLLNCFDDIQSVCKRSDYRACINYTQDSTYLGYISSTGICAQPGVQISTSGFQSITNLNQNYCQDDSYKIQLIVPNYAGRDQLNSRCLKADQAQYQKVELCAKDYCIANNSCKMIGFDGVLIAKLSNGQCAQAQQSQSIQCAFKSYNCCLQNSTCNLLSSSNQNFSGVDINGNCLSRSQNVMSSNILKCADYHCKYSTIFSQQACYLLNGTAGLVGSDSSQNCLNLNQKQATQCAQLPAFCLDSNTQTCQQTVDYGQVGNGCSLNGFCKTLSLQQYVGRDTNNQCLTVNQTAQSGTVDKCLNDPQNICLTNDKKQCILYPQSSYYLGFIQSTGICAQQGYKTSTQALQSKFIIYDRFQKFNALKLKNSYCQFEQRILLRQLIYNLIIVTSKCWQRFSKLIMPLRNNRVIIN</sequence>
<name>Q23JV6_TETTS</name>
<gene>
    <name evidence="1" type="ORF">TTHERM_01537660</name>
</gene>
<dbReference type="Proteomes" id="UP000009168">
    <property type="component" value="Unassembled WGS sequence"/>
</dbReference>
<proteinExistence type="predicted"/>
<protein>
    <submittedName>
        <fullName evidence="1">Uncharacterized protein</fullName>
    </submittedName>
</protein>
<reference evidence="2" key="1">
    <citation type="journal article" date="2006" name="PLoS Biol.">
        <title>Macronuclear genome sequence of the ciliate Tetrahymena thermophila, a model eukaryote.</title>
        <authorList>
            <person name="Eisen J.A."/>
            <person name="Coyne R.S."/>
            <person name="Wu M."/>
            <person name="Wu D."/>
            <person name="Thiagarajan M."/>
            <person name="Wortman J.R."/>
            <person name="Badger J.H."/>
            <person name="Ren Q."/>
            <person name="Amedeo P."/>
            <person name="Jones K.M."/>
            <person name="Tallon L.J."/>
            <person name="Delcher A.L."/>
            <person name="Salzberg S.L."/>
            <person name="Silva J.C."/>
            <person name="Haas B.J."/>
            <person name="Majoros W.H."/>
            <person name="Farzad M."/>
            <person name="Carlton J.M."/>
            <person name="Smith R.K. Jr."/>
            <person name="Garg J."/>
            <person name="Pearlman R.E."/>
            <person name="Karrer K.M."/>
            <person name="Sun L."/>
            <person name="Manning G."/>
            <person name="Elde N.C."/>
            <person name="Turkewitz A.P."/>
            <person name="Asai D.J."/>
            <person name="Wilkes D.E."/>
            <person name="Wang Y."/>
            <person name="Cai H."/>
            <person name="Collins K."/>
            <person name="Stewart B.A."/>
            <person name="Lee S.R."/>
            <person name="Wilamowska K."/>
            <person name="Weinberg Z."/>
            <person name="Ruzzo W.L."/>
            <person name="Wloga D."/>
            <person name="Gaertig J."/>
            <person name="Frankel J."/>
            <person name="Tsao C.-C."/>
            <person name="Gorovsky M.A."/>
            <person name="Keeling P.J."/>
            <person name="Waller R.F."/>
            <person name="Patron N.J."/>
            <person name="Cherry J.M."/>
            <person name="Stover N.A."/>
            <person name="Krieger C.J."/>
            <person name="del Toro C."/>
            <person name="Ryder H.F."/>
            <person name="Williamson S.C."/>
            <person name="Barbeau R.A."/>
            <person name="Hamilton E.P."/>
            <person name="Orias E."/>
        </authorList>
    </citation>
    <scope>NUCLEOTIDE SEQUENCE [LARGE SCALE GENOMIC DNA]</scope>
    <source>
        <strain evidence="2">SB210</strain>
    </source>
</reference>
<organism evidence="1 2">
    <name type="scientific">Tetrahymena thermophila (strain SB210)</name>
    <dbReference type="NCBI Taxonomy" id="312017"/>
    <lineage>
        <taxon>Eukaryota</taxon>
        <taxon>Sar</taxon>
        <taxon>Alveolata</taxon>
        <taxon>Ciliophora</taxon>
        <taxon>Intramacronucleata</taxon>
        <taxon>Oligohymenophorea</taxon>
        <taxon>Hymenostomatida</taxon>
        <taxon>Tetrahymenina</taxon>
        <taxon>Tetrahymenidae</taxon>
        <taxon>Tetrahymena</taxon>
    </lineage>
</organism>
<dbReference type="HOGENOM" id="CLU_003241_0_0_1"/>